<keyword evidence="2" id="KW-1185">Reference proteome</keyword>
<name>A0A8K0KUB1_9PEZI</name>
<accession>A0A8K0KUB1</accession>
<protein>
    <submittedName>
        <fullName evidence="1">Uncharacterized protein</fullName>
    </submittedName>
</protein>
<organism evidence="1 2">
    <name type="scientific">Elsinoe batatas</name>
    <dbReference type="NCBI Taxonomy" id="2601811"/>
    <lineage>
        <taxon>Eukaryota</taxon>
        <taxon>Fungi</taxon>
        <taxon>Dikarya</taxon>
        <taxon>Ascomycota</taxon>
        <taxon>Pezizomycotina</taxon>
        <taxon>Dothideomycetes</taxon>
        <taxon>Dothideomycetidae</taxon>
        <taxon>Myriangiales</taxon>
        <taxon>Elsinoaceae</taxon>
        <taxon>Elsinoe</taxon>
    </lineage>
</organism>
<dbReference type="OrthoDB" id="3965381at2759"/>
<evidence type="ECO:0000313" key="2">
    <source>
        <dbReference type="Proteomes" id="UP000809789"/>
    </source>
</evidence>
<reference evidence="1" key="1">
    <citation type="submission" date="2021-07" db="EMBL/GenBank/DDBJ databases">
        <title>Elsinoe batatas strain:CRI-CJ2 Genome sequencing and assembly.</title>
        <authorList>
            <person name="Huang L."/>
        </authorList>
    </citation>
    <scope>NUCLEOTIDE SEQUENCE</scope>
    <source>
        <strain evidence="1">CRI-CJ2</strain>
    </source>
</reference>
<comment type="caution">
    <text evidence="1">The sequence shown here is derived from an EMBL/GenBank/DDBJ whole genome shotgun (WGS) entry which is preliminary data.</text>
</comment>
<gene>
    <name evidence="1" type="ORF">KVT40_008598</name>
</gene>
<sequence>MSELAPFAFEKLPYDIRANILQATVTAQGPVFMHFGRVHTPSIMRANKQIRAEILHHSKVEVHLLTAICPAVHGRSNQEFMTTATETFALQIPPILVNWITLIPGNQVRISKLTVAACRVDPTGKPTHIIAPRVGPSQVIPINYAQVTRPDAFAALGINAAHRLFTLRIQEYGNGYKMIVGSSAAGQYAEVIFGVIDSFPDGRKILRDVAARGVNRWPTNFRSAAGVPVVPPFTWDDFQKYVREITWTFRDMPRQNEVTLTRGLTIDALQRLRIPAPMLKVCFGCDPHTTSRLLAGETKTLVEIAEDVVIARRVNRPYNKQVMDAFREDLWQALHARAVANPCHFKVGANVMVTCMELAKRYWQPFADRTDPWFQHTATEMVLLWHVDWSDFIRAHP</sequence>
<evidence type="ECO:0000313" key="1">
    <source>
        <dbReference type="EMBL" id="KAG8623622.1"/>
    </source>
</evidence>
<proteinExistence type="predicted"/>
<dbReference type="EMBL" id="JAESVG020000010">
    <property type="protein sequence ID" value="KAG8623622.1"/>
    <property type="molecule type" value="Genomic_DNA"/>
</dbReference>
<dbReference type="Proteomes" id="UP000809789">
    <property type="component" value="Unassembled WGS sequence"/>
</dbReference>
<dbReference type="AlphaFoldDB" id="A0A8K0KUB1"/>